<keyword evidence="2" id="KW-1185">Reference proteome</keyword>
<dbReference type="WBParaSite" id="L893_g23389.t1">
    <property type="protein sequence ID" value="L893_g23389.t1"/>
    <property type="gene ID" value="L893_g23389"/>
</dbReference>
<feature type="region of interest" description="Disordered" evidence="1">
    <location>
        <begin position="17"/>
        <end position="81"/>
    </location>
</feature>
<proteinExistence type="predicted"/>
<reference evidence="3" key="1">
    <citation type="submission" date="2016-11" db="UniProtKB">
        <authorList>
            <consortium name="WormBaseParasite"/>
        </authorList>
    </citation>
    <scope>IDENTIFICATION</scope>
</reference>
<dbReference type="Proteomes" id="UP000095287">
    <property type="component" value="Unplaced"/>
</dbReference>
<evidence type="ECO:0000313" key="3">
    <source>
        <dbReference type="WBParaSite" id="L893_g23389.t1"/>
    </source>
</evidence>
<protein>
    <submittedName>
        <fullName evidence="3">Uncharacterized protein</fullName>
    </submittedName>
</protein>
<name>A0A1I7Z7J9_9BILA</name>
<accession>A0A1I7Z7J9</accession>
<evidence type="ECO:0000256" key="1">
    <source>
        <dbReference type="SAM" id="MobiDB-lite"/>
    </source>
</evidence>
<organism evidence="2 3">
    <name type="scientific">Steinernema glaseri</name>
    <dbReference type="NCBI Taxonomy" id="37863"/>
    <lineage>
        <taxon>Eukaryota</taxon>
        <taxon>Metazoa</taxon>
        <taxon>Ecdysozoa</taxon>
        <taxon>Nematoda</taxon>
        <taxon>Chromadorea</taxon>
        <taxon>Rhabditida</taxon>
        <taxon>Tylenchina</taxon>
        <taxon>Panagrolaimomorpha</taxon>
        <taxon>Strongyloidoidea</taxon>
        <taxon>Steinernematidae</taxon>
        <taxon>Steinernema</taxon>
    </lineage>
</organism>
<sequence length="151" mass="16613">MRAPGLIKRDFGAFATSTKGRGGSRLEAPGSWPDATARGYRSGVRKGDYVGRRRSRRNSLMRDDADCGPLRRGERAHAHSIGPASVRPAKCLARWHSQAGRRAGLWPVVRRALWRREDLDCKCGLVRSSLASMVLGACEDYGPYWTDCGPG</sequence>
<dbReference type="AlphaFoldDB" id="A0A1I7Z7J9"/>
<evidence type="ECO:0000313" key="2">
    <source>
        <dbReference type="Proteomes" id="UP000095287"/>
    </source>
</evidence>
<feature type="compositionally biased region" description="Basic and acidic residues" evidence="1">
    <location>
        <begin position="60"/>
        <end position="77"/>
    </location>
</feature>